<protein>
    <recommendedName>
        <fullName evidence="17">Transporter</fullName>
    </recommendedName>
</protein>
<feature type="transmembrane region" description="Helical" evidence="14">
    <location>
        <begin position="418"/>
        <end position="437"/>
    </location>
</feature>
<evidence type="ECO:0000256" key="12">
    <source>
        <dbReference type="ARBA" id="ARBA00033708"/>
    </source>
</evidence>
<keyword evidence="3" id="KW-0813">Transport</keyword>
<dbReference type="GO" id="GO:0006814">
    <property type="term" value="P:sodium ion transport"/>
    <property type="evidence" value="ECO:0007669"/>
    <property type="project" value="UniProtKB-KW"/>
</dbReference>
<keyword evidence="4" id="KW-1003">Cell membrane</keyword>
<dbReference type="PROSITE" id="PS50283">
    <property type="entry name" value="NA_SOLUT_SYMP_3"/>
    <property type="match status" value="1"/>
</dbReference>
<keyword evidence="11" id="KW-0739">Sodium transport</keyword>
<comment type="subcellular location">
    <subcellularLocation>
        <location evidence="1">Cell membrane</location>
        <topology evidence="1">Multi-pass membrane protein</topology>
    </subcellularLocation>
</comment>
<comment type="caution">
    <text evidence="15">The sequence shown here is derived from an EMBL/GenBank/DDBJ whole genome shotgun (WGS) entry which is preliminary data.</text>
</comment>
<feature type="transmembrane region" description="Helical" evidence="14">
    <location>
        <begin position="325"/>
        <end position="346"/>
    </location>
</feature>
<feature type="transmembrane region" description="Helical" evidence="14">
    <location>
        <begin position="446"/>
        <end position="464"/>
    </location>
</feature>
<evidence type="ECO:0000256" key="13">
    <source>
        <dbReference type="RuleBase" id="RU362091"/>
    </source>
</evidence>
<feature type="transmembrane region" description="Helical" evidence="14">
    <location>
        <begin position="470"/>
        <end position="494"/>
    </location>
</feature>
<feature type="transmembrane region" description="Helical" evidence="14">
    <location>
        <begin position="6"/>
        <end position="25"/>
    </location>
</feature>
<keyword evidence="9" id="KW-0406">Ion transport</keyword>
<feature type="transmembrane region" description="Helical" evidence="14">
    <location>
        <begin position="692"/>
        <end position="713"/>
    </location>
</feature>
<dbReference type="Proteomes" id="UP000179243">
    <property type="component" value="Unassembled WGS sequence"/>
</dbReference>
<dbReference type="AlphaFoldDB" id="A0A1F7F2V2"/>
<keyword evidence="8" id="KW-0915">Sodium</keyword>
<dbReference type="PANTHER" id="PTHR48086:SF3">
    <property type="entry name" value="SODIUM_PROLINE SYMPORTER"/>
    <property type="match status" value="1"/>
</dbReference>
<feature type="transmembrane region" description="Helical" evidence="14">
    <location>
        <begin position="208"/>
        <end position="231"/>
    </location>
</feature>
<feature type="transmembrane region" description="Helical" evidence="14">
    <location>
        <begin position="613"/>
        <end position="632"/>
    </location>
</feature>
<dbReference type="PANTHER" id="PTHR48086">
    <property type="entry name" value="SODIUM/PROLINE SYMPORTER-RELATED"/>
    <property type="match status" value="1"/>
</dbReference>
<evidence type="ECO:0000256" key="9">
    <source>
        <dbReference type="ARBA" id="ARBA00023065"/>
    </source>
</evidence>
<feature type="transmembrane region" description="Helical" evidence="14">
    <location>
        <begin position="118"/>
        <end position="141"/>
    </location>
</feature>
<feature type="transmembrane region" description="Helical" evidence="14">
    <location>
        <begin position="358"/>
        <end position="382"/>
    </location>
</feature>
<evidence type="ECO:0000256" key="4">
    <source>
        <dbReference type="ARBA" id="ARBA00022475"/>
    </source>
</evidence>
<keyword evidence="10 14" id="KW-0472">Membrane</keyword>
<feature type="transmembrane region" description="Helical" evidence="14">
    <location>
        <begin position="238"/>
        <end position="256"/>
    </location>
</feature>
<evidence type="ECO:0000256" key="1">
    <source>
        <dbReference type="ARBA" id="ARBA00004651"/>
    </source>
</evidence>
<dbReference type="EMBL" id="MFYX01000136">
    <property type="protein sequence ID" value="OGK00989.1"/>
    <property type="molecule type" value="Genomic_DNA"/>
</dbReference>
<proteinExistence type="inferred from homology"/>
<evidence type="ECO:0000256" key="7">
    <source>
        <dbReference type="ARBA" id="ARBA00022989"/>
    </source>
</evidence>
<gene>
    <name evidence="15" type="ORF">A2519_17190</name>
</gene>
<organism evidence="15 16">
    <name type="scientific">Candidatus Raymondbacteria bacterium RIFOXYD12_FULL_49_13</name>
    <dbReference type="NCBI Taxonomy" id="1817890"/>
    <lineage>
        <taxon>Bacteria</taxon>
        <taxon>Raymondiibacteriota</taxon>
    </lineage>
</organism>
<dbReference type="InterPro" id="IPR001734">
    <property type="entry name" value="Na/solute_symporter"/>
</dbReference>
<evidence type="ECO:0000256" key="2">
    <source>
        <dbReference type="ARBA" id="ARBA00006434"/>
    </source>
</evidence>
<evidence type="ECO:0000256" key="3">
    <source>
        <dbReference type="ARBA" id="ARBA00022448"/>
    </source>
</evidence>
<feature type="transmembrane region" description="Helical" evidence="14">
    <location>
        <begin position="281"/>
        <end position="299"/>
    </location>
</feature>
<dbReference type="InterPro" id="IPR038377">
    <property type="entry name" value="Na/Glc_symporter_sf"/>
</dbReference>
<dbReference type="GO" id="GO:0015293">
    <property type="term" value="F:symporter activity"/>
    <property type="evidence" value="ECO:0007669"/>
    <property type="project" value="UniProtKB-KW"/>
</dbReference>
<dbReference type="CDD" id="cd10322">
    <property type="entry name" value="SLC5sbd"/>
    <property type="match status" value="1"/>
</dbReference>
<sequence length="717" mass="79531">MFGLSILDIIVILGYFALIFYIGYWSMKRVKTQVDYYLGSRRFGSFVQIFAVFGTGTSADSPIGTARNTFRDGISGIWTVLNWLFTTPFNWIIYPWYRRMRMLTLADFWEERFQSKSLAGFYAIFGIIFFMAYISIGFTALNKTLIALTPIDKSDMTPAMVAEQGMFYELKALQAADYQSLNSGQKERLKELEALKPNANFSHLNPKITIITVAVVIIACAVAGGLVASFYADVVQGIFIILLSVIMLPFGLYRLGGFEGLHAKVNDFYFSLLGSPLASEFTWYYVVAISLLNLYGIVVQPQRMTMSGSAKNELSARIGGLAGNFIKRVVTLFWGMTGLVILALFAREISDPDLVWGYATHELLGGLGLGLVGFMIASLLAALMSSAQAYMISASALFVNNMYRPLVPDRHDGHYVTAGRIVGGLVVAGGTLIAVAYNDVFDQLKLSWELPIVFAAPFWLGMFWRKANRIGTMATVLVATILFFVLPLCIPVIVPGVRIACTQATREKVEVVAMAAKEADVNIRARQISEWDFLNTEGRAVGERPAAISVGNTIEKTFKSGGTALFFSQGLKKDRETEKLTGKGLFYFDLFLLYKAGVRLDALRPQELESVRLFIRMVLPLLLLFVMCLVTQKQDNRVLNQFYAKLRTPVSPDKEEDTRNVALAAESPEILEKAKMFPGTNLEFGRIDKVDVWGFLAGVAGVIIIIFLAFAMVRIGA</sequence>
<feature type="transmembrane region" description="Helical" evidence="14">
    <location>
        <begin position="76"/>
        <end position="97"/>
    </location>
</feature>
<evidence type="ECO:0008006" key="17">
    <source>
        <dbReference type="Google" id="ProtNLM"/>
    </source>
</evidence>
<keyword evidence="6" id="KW-0769">Symport</keyword>
<reference evidence="15 16" key="1">
    <citation type="journal article" date="2016" name="Nat. Commun.">
        <title>Thousands of microbial genomes shed light on interconnected biogeochemical processes in an aquifer system.</title>
        <authorList>
            <person name="Anantharaman K."/>
            <person name="Brown C.T."/>
            <person name="Hug L.A."/>
            <person name="Sharon I."/>
            <person name="Castelle C.J."/>
            <person name="Probst A.J."/>
            <person name="Thomas B.C."/>
            <person name="Singh A."/>
            <person name="Wilkins M.J."/>
            <person name="Karaoz U."/>
            <person name="Brodie E.L."/>
            <person name="Williams K.H."/>
            <person name="Hubbard S.S."/>
            <person name="Banfield J.F."/>
        </authorList>
    </citation>
    <scope>NUCLEOTIDE SEQUENCE [LARGE SCALE GENOMIC DNA]</scope>
</reference>
<evidence type="ECO:0000313" key="15">
    <source>
        <dbReference type="EMBL" id="OGK00989.1"/>
    </source>
</evidence>
<evidence type="ECO:0000256" key="10">
    <source>
        <dbReference type="ARBA" id="ARBA00023136"/>
    </source>
</evidence>
<keyword evidence="5 14" id="KW-0812">Transmembrane</keyword>
<evidence type="ECO:0000256" key="14">
    <source>
        <dbReference type="SAM" id="Phobius"/>
    </source>
</evidence>
<feature type="transmembrane region" description="Helical" evidence="14">
    <location>
        <begin position="46"/>
        <end position="64"/>
    </location>
</feature>
<comment type="similarity">
    <text evidence="2 13">Belongs to the sodium:solute symporter (SSF) (TC 2.A.21) family.</text>
</comment>
<accession>A0A1F7F2V2</accession>
<evidence type="ECO:0000313" key="16">
    <source>
        <dbReference type="Proteomes" id="UP000179243"/>
    </source>
</evidence>
<dbReference type="Pfam" id="PF00474">
    <property type="entry name" value="SSF"/>
    <property type="match status" value="2"/>
</dbReference>
<evidence type="ECO:0000256" key="8">
    <source>
        <dbReference type="ARBA" id="ARBA00023053"/>
    </source>
</evidence>
<comment type="catalytic activity">
    <reaction evidence="12">
        <text>L-proline(in) + Na(+)(in) = L-proline(out) + Na(+)(out)</text>
        <dbReference type="Rhea" id="RHEA:28967"/>
        <dbReference type="ChEBI" id="CHEBI:29101"/>
        <dbReference type="ChEBI" id="CHEBI:60039"/>
    </reaction>
</comment>
<evidence type="ECO:0000256" key="5">
    <source>
        <dbReference type="ARBA" id="ARBA00022692"/>
    </source>
</evidence>
<dbReference type="Gene3D" id="1.20.1730.10">
    <property type="entry name" value="Sodium/glucose cotransporter"/>
    <property type="match status" value="1"/>
</dbReference>
<keyword evidence="7 14" id="KW-1133">Transmembrane helix</keyword>
<evidence type="ECO:0000256" key="11">
    <source>
        <dbReference type="ARBA" id="ARBA00023201"/>
    </source>
</evidence>
<name>A0A1F7F2V2_UNCRA</name>
<dbReference type="InterPro" id="IPR050277">
    <property type="entry name" value="Sodium:Solute_Symporter"/>
</dbReference>
<evidence type="ECO:0000256" key="6">
    <source>
        <dbReference type="ARBA" id="ARBA00022847"/>
    </source>
</evidence>
<dbReference type="GO" id="GO:0005886">
    <property type="term" value="C:plasma membrane"/>
    <property type="evidence" value="ECO:0007669"/>
    <property type="project" value="UniProtKB-SubCell"/>
</dbReference>